<gene>
    <name evidence="1" type="ORF">K875_05643</name>
</gene>
<proteinExistence type="predicted"/>
<evidence type="ECO:0008006" key="3">
    <source>
        <dbReference type="Google" id="ProtNLM"/>
    </source>
</evidence>
<dbReference type="Proteomes" id="UP000025947">
    <property type="component" value="Unassembled WGS sequence"/>
</dbReference>
<dbReference type="EMBL" id="JLXW01000013">
    <property type="protein sequence ID" value="KBZ57125.1"/>
    <property type="molecule type" value="Genomic_DNA"/>
</dbReference>
<evidence type="ECO:0000313" key="1">
    <source>
        <dbReference type="EMBL" id="KBZ57125.1"/>
    </source>
</evidence>
<dbReference type="PATRIC" id="fig|1324261.3.peg.5681"/>
<evidence type="ECO:0000313" key="2">
    <source>
        <dbReference type="Proteomes" id="UP000025947"/>
    </source>
</evidence>
<reference evidence="1 2" key="1">
    <citation type="submission" date="2014-04" db="EMBL/GenBank/DDBJ databases">
        <title>The Genome Sequence of Mycobacterium tuberculosis TKK-01-0051.</title>
        <authorList>
            <consortium name="The Broad Institute Genomics Platform"/>
            <consortium name="The Broad Institute Genome Sequencing Center for Infectious Disease"/>
            <person name="Earl A.M."/>
            <person name="Cohen K."/>
            <person name="Pym A."/>
            <person name="Bishai W."/>
            <person name="Maharaj K."/>
            <person name="Desjardins C."/>
            <person name="Abeel T."/>
            <person name="Young S."/>
            <person name="Zeng Q."/>
            <person name="Gargeya S."/>
            <person name="Abouelleil A."/>
            <person name="Alvarado L."/>
            <person name="Chapman S.B."/>
            <person name="Gainer-Dewar J."/>
            <person name="Goldberg J."/>
            <person name="Griggs A."/>
            <person name="Gujja S."/>
            <person name="Hansen M."/>
            <person name="Howarth C."/>
            <person name="Imamovic A."/>
            <person name="Larimer J."/>
            <person name="Murphy C."/>
            <person name="Naylor J."/>
            <person name="Pearson M."/>
            <person name="Poon T.W."/>
            <person name="Priest M."/>
            <person name="Roberts A."/>
            <person name="Saif S."/>
            <person name="Shea T."/>
            <person name="Sykes S."/>
            <person name="Wortman J."/>
            <person name="Nusbaum C."/>
            <person name="Birren B."/>
        </authorList>
    </citation>
    <scope>NUCLEOTIDE SEQUENCE [LARGE SCALE GENOMIC DNA]</scope>
    <source>
        <strain evidence="1 2">TKK-01-0051</strain>
    </source>
</reference>
<protein>
    <recommendedName>
        <fullName evidence="3">DNA-binding protein</fullName>
    </recommendedName>
</protein>
<dbReference type="AlphaFoldDB" id="A0A051TK02"/>
<accession>A0A051TK02</accession>
<name>A0A051TK02_9MYCO</name>
<dbReference type="HOGENOM" id="CLU_116724_0_0_11"/>
<keyword evidence="2" id="KW-1185">Reference proteome</keyword>
<dbReference type="RefSeq" id="WP_044487827.1">
    <property type="nucleotide sequence ID" value="NZ_KK328284.1"/>
</dbReference>
<organism evidence="1 2">
    <name type="scientific">Mycobacterium [tuberculosis] TKK-01-0051</name>
    <dbReference type="NCBI Taxonomy" id="1324261"/>
    <lineage>
        <taxon>Bacteria</taxon>
        <taxon>Bacillati</taxon>
        <taxon>Actinomycetota</taxon>
        <taxon>Actinomycetes</taxon>
        <taxon>Mycobacteriales</taxon>
        <taxon>Mycobacteriaceae</taxon>
        <taxon>Mycobacterium</taxon>
        <taxon>Mycobacterium avium complex (MAC)</taxon>
    </lineage>
</organism>
<comment type="caution">
    <text evidence="1">The sequence shown here is derived from an EMBL/GenBank/DDBJ whole genome shotgun (WGS) entry which is preliminary data.</text>
</comment>
<sequence length="195" mass="21641">MTADELDALLYQKFRLRREDMLAALKTLPAIRPWAAELSPDEARLLDDAGFTEDPDAYARVAADTVAHMALLVNTAYSARVVATALNVNESRIRQRRLARTLWAIDDNGAWVFPALQFETDPQTGLPRKQIRGLDRVFAALASNLHPVAVAGFLRTPHPDLSLQGRPVHPLEWLQSGGDVDPVLRLVEAADWASR</sequence>